<evidence type="ECO:0000313" key="3">
    <source>
        <dbReference type="Proteomes" id="UP001458880"/>
    </source>
</evidence>
<sequence>MGKIVPDPNVRGGGVLLAIRSDLAASSIPVTSDVEAVFASVHVKNTQMIFGSASSIPVTSDVEAVFASVHVKNTQMIFGSVYISPALDAGVYLNFPQTIEWITDRHPNTVLCIVGDFNLPGIKRSILDNKPIGTPLNNTEIMAYDNLVYNGLPQYNFNANRNNVILDLVLVNSSDVSVHESSYNLVKPDSHHPPLSIDLYIPDLHVMQFPDTWRGQSAKNIKPYKYTEQLSFLRPFFHERETKGNIISLENQIITEEEEAINGPSDTSCTSPIPSDVTPVPSSMPAPNPSSSMLDFTQNQRMPQKLRPTFSQVRTTYMLLLKNPDSPMMMEEYASPSSPNIASSMMMEEYASPSSPNIASSINTSVLDNDLGTNSGENSSTICR</sequence>
<name>A0AAW1L4D9_POPJA</name>
<proteinExistence type="predicted"/>
<keyword evidence="2" id="KW-0255">Endonuclease</keyword>
<keyword evidence="2" id="KW-0378">Hydrolase</keyword>
<comment type="caution">
    <text evidence="2">The sequence shown here is derived from an EMBL/GenBank/DDBJ whole genome shotgun (WGS) entry which is preliminary data.</text>
</comment>
<organism evidence="2 3">
    <name type="scientific">Popillia japonica</name>
    <name type="common">Japanese beetle</name>
    <dbReference type="NCBI Taxonomy" id="7064"/>
    <lineage>
        <taxon>Eukaryota</taxon>
        <taxon>Metazoa</taxon>
        <taxon>Ecdysozoa</taxon>
        <taxon>Arthropoda</taxon>
        <taxon>Hexapoda</taxon>
        <taxon>Insecta</taxon>
        <taxon>Pterygota</taxon>
        <taxon>Neoptera</taxon>
        <taxon>Endopterygota</taxon>
        <taxon>Coleoptera</taxon>
        <taxon>Polyphaga</taxon>
        <taxon>Scarabaeiformia</taxon>
        <taxon>Scarabaeidae</taxon>
        <taxon>Rutelinae</taxon>
        <taxon>Popillia</taxon>
    </lineage>
</organism>
<dbReference type="EMBL" id="JASPKY010000160">
    <property type="protein sequence ID" value="KAK9729462.1"/>
    <property type="molecule type" value="Genomic_DNA"/>
</dbReference>
<dbReference type="SUPFAM" id="SSF56219">
    <property type="entry name" value="DNase I-like"/>
    <property type="match status" value="1"/>
</dbReference>
<reference evidence="2 3" key="1">
    <citation type="journal article" date="2024" name="BMC Genomics">
        <title>De novo assembly and annotation of Popillia japonica's genome with initial clues to its potential as an invasive pest.</title>
        <authorList>
            <person name="Cucini C."/>
            <person name="Boschi S."/>
            <person name="Funari R."/>
            <person name="Cardaioli E."/>
            <person name="Iannotti N."/>
            <person name="Marturano G."/>
            <person name="Paoli F."/>
            <person name="Bruttini M."/>
            <person name="Carapelli A."/>
            <person name="Frati F."/>
            <person name="Nardi F."/>
        </authorList>
    </citation>
    <scope>NUCLEOTIDE SEQUENCE [LARGE SCALE GENOMIC DNA]</scope>
    <source>
        <strain evidence="2">DMR45628</strain>
    </source>
</reference>
<dbReference type="AlphaFoldDB" id="A0AAW1L4D9"/>
<accession>A0AAW1L4D9</accession>
<gene>
    <name evidence="2" type="ORF">QE152_g15878</name>
</gene>
<dbReference type="InterPro" id="IPR036691">
    <property type="entry name" value="Endo/exonu/phosph_ase_sf"/>
</dbReference>
<feature type="region of interest" description="Disordered" evidence="1">
    <location>
        <begin position="361"/>
        <end position="384"/>
    </location>
</feature>
<dbReference type="GO" id="GO:0004519">
    <property type="term" value="F:endonuclease activity"/>
    <property type="evidence" value="ECO:0007669"/>
    <property type="project" value="UniProtKB-KW"/>
</dbReference>
<protein>
    <submittedName>
        <fullName evidence="2">Endonuclease-reverse transcriptase</fullName>
    </submittedName>
</protein>
<feature type="compositionally biased region" description="Polar residues" evidence="1">
    <location>
        <begin position="364"/>
        <end position="384"/>
    </location>
</feature>
<evidence type="ECO:0000256" key="1">
    <source>
        <dbReference type="SAM" id="MobiDB-lite"/>
    </source>
</evidence>
<evidence type="ECO:0000313" key="2">
    <source>
        <dbReference type="EMBL" id="KAK9729462.1"/>
    </source>
</evidence>
<dbReference type="Proteomes" id="UP001458880">
    <property type="component" value="Unassembled WGS sequence"/>
</dbReference>
<keyword evidence="2" id="KW-0540">Nuclease</keyword>
<dbReference type="Gene3D" id="3.60.10.10">
    <property type="entry name" value="Endonuclease/exonuclease/phosphatase"/>
    <property type="match status" value="1"/>
</dbReference>
<keyword evidence="3" id="KW-1185">Reference proteome</keyword>